<dbReference type="AlphaFoldDB" id="A0A073JX28"/>
<dbReference type="EMBL" id="JOTN01000007">
    <property type="protein sequence ID" value="KEK19554.1"/>
    <property type="molecule type" value="Genomic_DNA"/>
</dbReference>
<reference evidence="4 5" key="1">
    <citation type="submission" date="2014-06" db="EMBL/GenBank/DDBJ databases">
        <title>Draft genome sequence of Bacillus manliponensis JCM 15802 (MCCC 1A00708).</title>
        <authorList>
            <person name="Lai Q."/>
            <person name="Liu Y."/>
            <person name="Shao Z."/>
        </authorList>
    </citation>
    <scope>NUCLEOTIDE SEQUENCE [LARGE SCALE GENOMIC DNA]</scope>
    <source>
        <strain evidence="4 5">JCM 15802</strain>
    </source>
</reference>
<feature type="transmembrane region" description="Helical" evidence="3">
    <location>
        <begin position="6"/>
        <end position="27"/>
    </location>
</feature>
<dbReference type="InterPro" id="IPR045584">
    <property type="entry name" value="Pilin-like"/>
</dbReference>
<keyword evidence="3" id="KW-0472">Membrane</keyword>
<keyword evidence="2" id="KW-0178">Competence</keyword>
<dbReference type="NCBIfam" id="TIGR02532">
    <property type="entry name" value="IV_pilin_GFxxxE"/>
    <property type="match status" value="1"/>
</dbReference>
<dbReference type="Pfam" id="PF07963">
    <property type="entry name" value="N_methyl"/>
    <property type="match status" value="1"/>
</dbReference>
<dbReference type="STRING" id="574376.BAMA_22440"/>
<dbReference type="eggNOG" id="COG2165">
    <property type="taxonomic scope" value="Bacteria"/>
</dbReference>
<name>A0A073JX28_9BACI</name>
<dbReference type="InterPro" id="IPR012902">
    <property type="entry name" value="N_methyl_site"/>
</dbReference>
<dbReference type="GO" id="GO:0030420">
    <property type="term" value="P:establishment of competence for transformation"/>
    <property type="evidence" value="ECO:0007669"/>
    <property type="project" value="UniProtKB-KW"/>
</dbReference>
<dbReference type="InterPro" id="IPR016785">
    <property type="entry name" value="ComGD"/>
</dbReference>
<comment type="subcellular location">
    <subcellularLocation>
        <location evidence="1">Cell surface</location>
    </subcellularLocation>
</comment>
<dbReference type="NCBIfam" id="NF040982">
    <property type="entry name" value="ComGD"/>
    <property type="match status" value="1"/>
</dbReference>
<proteinExistence type="predicted"/>
<dbReference type="OrthoDB" id="1653576at2"/>
<keyword evidence="3" id="KW-0812">Transmembrane</keyword>
<comment type="caution">
    <text evidence="4">The sequence shown here is derived from an EMBL/GenBank/DDBJ whole genome shotgun (WGS) entry which is preliminary data.</text>
</comment>
<accession>A0A073JX28</accession>
<dbReference type="RefSeq" id="WP_034638886.1">
    <property type="nucleotide sequence ID" value="NZ_CBCSJC010000005.1"/>
</dbReference>
<evidence type="ECO:0000313" key="5">
    <source>
        <dbReference type="Proteomes" id="UP000027822"/>
    </source>
</evidence>
<organism evidence="4 5">
    <name type="scientific">Bacillus manliponensis</name>
    <dbReference type="NCBI Taxonomy" id="574376"/>
    <lineage>
        <taxon>Bacteria</taxon>
        <taxon>Bacillati</taxon>
        <taxon>Bacillota</taxon>
        <taxon>Bacilli</taxon>
        <taxon>Bacillales</taxon>
        <taxon>Bacillaceae</taxon>
        <taxon>Bacillus</taxon>
        <taxon>Bacillus cereus group</taxon>
    </lineage>
</organism>
<dbReference type="PROSITE" id="PS00409">
    <property type="entry name" value="PROKAR_NTER_METHYL"/>
    <property type="match status" value="1"/>
</dbReference>
<dbReference type="GO" id="GO:0009986">
    <property type="term" value="C:cell surface"/>
    <property type="evidence" value="ECO:0007669"/>
    <property type="project" value="UniProtKB-SubCell"/>
</dbReference>
<protein>
    <submittedName>
        <fullName evidence="4">Competence protein ComG</fullName>
    </submittedName>
</protein>
<sequence length="144" mass="16963">MKEEGFTLLEMLLVLGVISILSVITYFNLYPLYEKKKAEQFVEQFSQDVLLMQQFAISHRNYYTLRWFPHQSMYSISATGGSKPVFQRYYDEAIEVDLYTFPNPMTYSSTGNINRGGTIIITYKSLTYRIVFQLGRGRFTYYEM</sequence>
<dbReference type="SUPFAM" id="SSF54523">
    <property type="entry name" value="Pili subunits"/>
    <property type="match status" value="1"/>
</dbReference>
<dbReference type="PIRSF" id="PIRSF021292">
    <property type="entry name" value="Competence_ComGD"/>
    <property type="match status" value="1"/>
</dbReference>
<gene>
    <name evidence="4" type="ORF">BAMA_22440</name>
</gene>
<evidence type="ECO:0000256" key="2">
    <source>
        <dbReference type="ARBA" id="ARBA00023287"/>
    </source>
</evidence>
<keyword evidence="3" id="KW-1133">Transmembrane helix</keyword>
<keyword evidence="5" id="KW-1185">Reference proteome</keyword>
<evidence type="ECO:0000256" key="3">
    <source>
        <dbReference type="SAM" id="Phobius"/>
    </source>
</evidence>
<dbReference type="Proteomes" id="UP000027822">
    <property type="component" value="Unassembled WGS sequence"/>
</dbReference>
<evidence type="ECO:0000256" key="1">
    <source>
        <dbReference type="ARBA" id="ARBA00004241"/>
    </source>
</evidence>
<evidence type="ECO:0000313" key="4">
    <source>
        <dbReference type="EMBL" id="KEK19554.1"/>
    </source>
</evidence>